<dbReference type="Proteomes" id="UP000176299">
    <property type="component" value="Unassembled WGS sequence"/>
</dbReference>
<feature type="compositionally biased region" description="Pro residues" evidence="2">
    <location>
        <begin position="218"/>
        <end position="243"/>
    </location>
</feature>
<feature type="transmembrane region" description="Helical" evidence="3">
    <location>
        <begin position="90"/>
        <end position="112"/>
    </location>
</feature>
<gene>
    <name evidence="4" type="ORF">A2113_00750</name>
</gene>
<protein>
    <submittedName>
        <fullName evidence="4">Uncharacterized protein</fullName>
    </submittedName>
</protein>
<evidence type="ECO:0000256" key="1">
    <source>
        <dbReference type="SAM" id="Coils"/>
    </source>
</evidence>
<dbReference type="EMBL" id="MHCN01000010">
    <property type="protein sequence ID" value="OGY21842.1"/>
    <property type="molecule type" value="Genomic_DNA"/>
</dbReference>
<proteinExistence type="predicted"/>
<evidence type="ECO:0000256" key="3">
    <source>
        <dbReference type="SAM" id="Phobius"/>
    </source>
</evidence>
<organism evidence="4 5">
    <name type="scientific">Candidatus Woykebacteria bacterium GWA1_44_8</name>
    <dbReference type="NCBI Taxonomy" id="1802591"/>
    <lineage>
        <taxon>Bacteria</taxon>
        <taxon>Candidatus Woykeibacteriota</taxon>
    </lineage>
</organism>
<keyword evidence="3" id="KW-0812">Transmembrane</keyword>
<evidence type="ECO:0000313" key="5">
    <source>
        <dbReference type="Proteomes" id="UP000176299"/>
    </source>
</evidence>
<comment type="caution">
    <text evidence="4">The sequence shown here is derived from an EMBL/GenBank/DDBJ whole genome shotgun (WGS) entry which is preliminary data.</text>
</comment>
<feature type="compositionally biased region" description="Low complexity" evidence="2">
    <location>
        <begin position="208"/>
        <end position="217"/>
    </location>
</feature>
<sequence length="243" mass="26612">MRAFRIGYILTLSFFLVLMVLTLTFGYFPAPNGPKAPKYPSSTDYTYSSDYNTSKYENSEYQKSMKQYEEARDKYEKEQKTFIQDKVVPYVQTVFVAWIILFLLFQVIGLVLAKFGSAFVGAAYSFSGLWAILFGPLSGLVWFVSGLVTSLSGQAEEEFTVRPIFQAVGVTCLVGVIVLTALGVLFFSQVRKMFGGLGSEESATVVDPPITASEISPPSAPSFPPPSTPAPNNPTTSPPNLTP</sequence>
<feature type="transmembrane region" description="Helical" evidence="3">
    <location>
        <begin position="7"/>
        <end position="28"/>
    </location>
</feature>
<keyword evidence="3" id="KW-0472">Membrane</keyword>
<dbReference type="AlphaFoldDB" id="A0A1G1W2F5"/>
<dbReference type="STRING" id="1802591.A2113_00750"/>
<evidence type="ECO:0000313" key="4">
    <source>
        <dbReference type="EMBL" id="OGY21842.1"/>
    </source>
</evidence>
<name>A0A1G1W2F5_9BACT</name>
<feature type="coiled-coil region" evidence="1">
    <location>
        <begin position="58"/>
        <end position="85"/>
    </location>
</feature>
<feature type="region of interest" description="Disordered" evidence="2">
    <location>
        <begin position="208"/>
        <end position="243"/>
    </location>
</feature>
<evidence type="ECO:0000256" key="2">
    <source>
        <dbReference type="SAM" id="MobiDB-lite"/>
    </source>
</evidence>
<reference evidence="4 5" key="1">
    <citation type="journal article" date="2016" name="Nat. Commun.">
        <title>Thousands of microbial genomes shed light on interconnected biogeochemical processes in an aquifer system.</title>
        <authorList>
            <person name="Anantharaman K."/>
            <person name="Brown C.T."/>
            <person name="Hug L.A."/>
            <person name="Sharon I."/>
            <person name="Castelle C.J."/>
            <person name="Probst A.J."/>
            <person name="Thomas B.C."/>
            <person name="Singh A."/>
            <person name="Wilkins M.J."/>
            <person name="Karaoz U."/>
            <person name="Brodie E.L."/>
            <person name="Williams K.H."/>
            <person name="Hubbard S.S."/>
            <person name="Banfield J.F."/>
        </authorList>
    </citation>
    <scope>NUCLEOTIDE SEQUENCE [LARGE SCALE GENOMIC DNA]</scope>
</reference>
<feature type="transmembrane region" description="Helical" evidence="3">
    <location>
        <begin position="119"/>
        <end position="144"/>
    </location>
</feature>
<keyword evidence="3" id="KW-1133">Transmembrane helix</keyword>
<feature type="transmembrane region" description="Helical" evidence="3">
    <location>
        <begin position="164"/>
        <end position="187"/>
    </location>
</feature>
<accession>A0A1G1W2F5</accession>
<keyword evidence="1" id="KW-0175">Coiled coil</keyword>